<feature type="domain" description="CBS" evidence="6">
    <location>
        <begin position="181"/>
        <end position="236"/>
    </location>
</feature>
<comment type="subcellular location">
    <subcellularLocation>
        <location evidence="1">Cytoplasm</location>
    </subcellularLocation>
</comment>
<evidence type="ECO:0000256" key="3">
    <source>
        <dbReference type="ARBA" id="ARBA00022490"/>
    </source>
</evidence>
<comment type="similarity">
    <text evidence="2">Belongs to the DsrC/TusE family.</text>
</comment>
<dbReference type="InterPro" id="IPR025526">
    <property type="entry name" value="DsrC-like_dom_sf"/>
</dbReference>
<dbReference type="SMART" id="SM00116">
    <property type="entry name" value="CBS"/>
    <property type="match status" value="2"/>
</dbReference>
<organism evidence="7">
    <name type="scientific">uncultured Thiotrichaceae bacterium</name>
    <dbReference type="NCBI Taxonomy" id="298394"/>
    <lineage>
        <taxon>Bacteria</taxon>
        <taxon>Pseudomonadati</taxon>
        <taxon>Pseudomonadota</taxon>
        <taxon>Gammaproteobacteria</taxon>
        <taxon>Thiotrichales</taxon>
        <taxon>Thiotrichaceae</taxon>
        <taxon>environmental samples</taxon>
    </lineage>
</organism>
<dbReference type="SUPFAM" id="SSF69721">
    <property type="entry name" value="DsrC, the gamma subunit of dissimilatory sulfite reductase"/>
    <property type="match status" value="1"/>
</dbReference>
<evidence type="ECO:0000313" key="7">
    <source>
        <dbReference type="EMBL" id="CAA6819706.1"/>
    </source>
</evidence>
<accession>A0A6S6TX23</accession>
<sequence>MVQDNKMLSMQRNIDGFLKYRSEWNESVASQIAEREGLTLTEKHWDIIQFLRTEFYANNGDIPLVHKTKEGMERTWKSDVSYAELSELFPGGVNNQAAKIAGCITLQTVDDLLTVKGDAVWSVEPDLVVIDALRLMSEKDIGALMVVEDGKLTGLMSERDYTRDVVLQGRSSSDTKVKDIMTNKVVTVNTGETLEQCMALMAEQNFRHLPVLNDGRLKGVVSMPDLVRVIVQQQQFTISRLELNKQG</sequence>
<dbReference type="InterPro" id="IPR042072">
    <property type="entry name" value="DsrC-like_C"/>
</dbReference>
<evidence type="ECO:0000256" key="2">
    <source>
        <dbReference type="ARBA" id="ARBA00005718"/>
    </source>
</evidence>
<dbReference type="PANTHER" id="PTHR43080">
    <property type="entry name" value="CBS DOMAIN-CONTAINING PROTEIN CBSX3, MITOCHONDRIAL"/>
    <property type="match status" value="1"/>
</dbReference>
<name>A0A6S6TX23_9GAMM</name>
<dbReference type="InterPro" id="IPR000644">
    <property type="entry name" value="CBS_dom"/>
</dbReference>
<dbReference type="Pfam" id="PF00571">
    <property type="entry name" value="CBS"/>
    <property type="match status" value="2"/>
</dbReference>
<dbReference type="CDD" id="cd04623">
    <property type="entry name" value="CBS_pair_bac_euk"/>
    <property type="match status" value="1"/>
</dbReference>
<dbReference type="Pfam" id="PF04358">
    <property type="entry name" value="DsrC"/>
    <property type="match status" value="1"/>
</dbReference>
<dbReference type="EMBL" id="CACVAT010000330">
    <property type="protein sequence ID" value="CAA6819706.1"/>
    <property type="molecule type" value="Genomic_DNA"/>
</dbReference>
<dbReference type="InterPro" id="IPR046342">
    <property type="entry name" value="CBS_dom_sf"/>
</dbReference>
<evidence type="ECO:0000256" key="4">
    <source>
        <dbReference type="ARBA" id="ARBA00023122"/>
    </source>
</evidence>
<dbReference type="AlphaFoldDB" id="A0A6S6TX23"/>
<protein>
    <recommendedName>
        <fullName evidence="6">CBS domain-containing protein</fullName>
    </recommendedName>
</protein>
<keyword evidence="3" id="KW-0963">Cytoplasm</keyword>
<keyword evidence="4 5" id="KW-0129">CBS domain</keyword>
<dbReference type="InterPro" id="IPR051257">
    <property type="entry name" value="Diverse_CBS-Domain"/>
</dbReference>
<dbReference type="InterPro" id="IPR007453">
    <property type="entry name" value="DsrC/TusE"/>
</dbReference>
<dbReference type="GO" id="GO:0005737">
    <property type="term" value="C:cytoplasm"/>
    <property type="evidence" value="ECO:0007669"/>
    <property type="project" value="UniProtKB-SubCell"/>
</dbReference>
<dbReference type="PROSITE" id="PS51371">
    <property type="entry name" value="CBS"/>
    <property type="match status" value="2"/>
</dbReference>
<dbReference type="PANTHER" id="PTHR43080:SF2">
    <property type="entry name" value="CBS DOMAIN-CONTAINING PROTEIN"/>
    <property type="match status" value="1"/>
</dbReference>
<dbReference type="SUPFAM" id="SSF54631">
    <property type="entry name" value="CBS-domain pair"/>
    <property type="match status" value="1"/>
</dbReference>
<evidence type="ECO:0000256" key="5">
    <source>
        <dbReference type="PROSITE-ProRule" id="PRU00703"/>
    </source>
</evidence>
<evidence type="ECO:0000256" key="1">
    <source>
        <dbReference type="ARBA" id="ARBA00004496"/>
    </source>
</evidence>
<proteinExistence type="inferred from homology"/>
<dbReference type="NCBIfam" id="TIGR03342">
    <property type="entry name" value="dsrC_tusE_dsvC"/>
    <property type="match status" value="1"/>
</dbReference>
<dbReference type="Gene3D" id="1.10.10.370">
    <property type="entry name" value="DsrC-like protein, C-terminal domain"/>
    <property type="match status" value="1"/>
</dbReference>
<gene>
    <name evidence="7" type="ORF">HELGO_WM15350</name>
</gene>
<dbReference type="InterPro" id="IPR044725">
    <property type="entry name" value="CBSX3_CBS_dom"/>
</dbReference>
<evidence type="ECO:0000259" key="6">
    <source>
        <dbReference type="PROSITE" id="PS51371"/>
    </source>
</evidence>
<reference evidence="7" key="1">
    <citation type="submission" date="2020-01" db="EMBL/GenBank/DDBJ databases">
        <authorList>
            <person name="Meier V. D."/>
            <person name="Meier V D."/>
        </authorList>
    </citation>
    <scope>NUCLEOTIDE SEQUENCE</scope>
    <source>
        <strain evidence="7">HLG_WM_MAG_09</strain>
    </source>
</reference>
<dbReference type="Gene3D" id="3.10.580.10">
    <property type="entry name" value="CBS-domain"/>
    <property type="match status" value="1"/>
</dbReference>
<feature type="domain" description="CBS" evidence="6">
    <location>
        <begin position="114"/>
        <end position="172"/>
    </location>
</feature>